<evidence type="ECO:0000313" key="1">
    <source>
        <dbReference type="EMBL" id="MBC4019445.1"/>
    </source>
</evidence>
<evidence type="ECO:0008006" key="3">
    <source>
        <dbReference type="Google" id="ProtNLM"/>
    </source>
</evidence>
<comment type="caution">
    <text evidence="1">The sequence shown here is derived from an EMBL/GenBank/DDBJ whole genome shotgun (WGS) entry which is preliminary data.</text>
</comment>
<organism evidence="1 2">
    <name type="scientific">Siccirubricoccus deserti</name>
    <dbReference type="NCBI Taxonomy" id="2013562"/>
    <lineage>
        <taxon>Bacteria</taxon>
        <taxon>Pseudomonadati</taxon>
        <taxon>Pseudomonadota</taxon>
        <taxon>Alphaproteobacteria</taxon>
        <taxon>Acetobacterales</taxon>
        <taxon>Roseomonadaceae</taxon>
        <taxon>Siccirubricoccus</taxon>
    </lineage>
</organism>
<dbReference type="InterPro" id="IPR029044">
    <property type="entry name" value="Nucleotide-diphossugar_trans"/>
</dbReference>
<protein>
    <recommendedName>
        <fullName evidence="3">Nucleotide-diphospho-sugar transferase domain-containing protein</fullName>
    </recommendedName>
</protein>
<evidence type="ECO:0000313" key="2">
    <source>
        <dbReference type="Proteomes" id="UP000600101"/>
    </source>
</evidence>
<sequence length="148" mass="17057">MDPKRPVCLIHEDTLTLSRDDRLFFDRTVVIAKDAKFPHVMNKIRVFDTSPYEKSMFVDADCLLVKTDIDTYWAAAATRHFSITGGKRQSGEWKGIEVKDVLQAQGIDYLIQMNAGVFYFDKSREAQGFFYGLENYFLRAHPGSFDSR</sequence>
<reference evidence="1" key="1">
    <citation type="submission" date="2020-08" db="EMBL/GenBank/DDBJ databases">
        <authorList>
            <person name="Hu Y."/>
            <person name="Nguyen S.V."/>
            <person name="Li F."/>
            <person name="Fanning S."/>
        </authorList>
    </citation>
    <scope>NUCLEOTIDE SEQUENCE</scope>
    <source>
        <strain evidence="1">SYSU D8009</strain>
    </source>
</reference>
<dbReference type="SUPFAM" id="SSF53448">
    <property type="entry name" value="Nucleotide-diphospho-sugar transferases"/>
    <property type="match status" value="1"/>
</dbReference>
<dbReference type="Proteomes" id="UP000600101">
    <property type="component" value="Unassembled WGS sequence"/>
</dbReference>
<dbReference type="Gene3D" id="3.90.550.10">
    <property type="entry name" value="Spore Coat Polysaccharide Biosynthesis Protein SpsA, Chain A"/>
    <property type="match status" value="1"/>
</dbReference>
<proteinExistence type="predicted"/>
<accession>A0A9X0R486</accession>
<gene>
    <name evidence="1" type="ORF">H7965_30195</name>
</gene>
<dbReference type="EMBL" id="JACOMF010000258">
    <property type="protein sequence ID" value="MBC4019445.1"/>
    <property type="molecule type" value="Genomic_DNA"/>
</dbReference>
<dbReference type="AlphaFoldDB" id="A0A9X0R486"/>
<keyword evidence="2" id="KW-1185">Reference proteome</keyword>
<name>A0A9X0R486_9PROT</name>
<dbReference type="RefSeq" id="WP_186774122.1">
    <property type="nucleotide sequence ID" value="NZ_JACOMF010000258.1"/>
</dbReference>